<dbReference type="AlphaFoldDB" id="A0A2K3QCC0"/>
<dbReference type="Pfam" id="PF01246">
    <property type="entry name" value="Ribosomal_L24e"/>
    <property type="match status" value="1"/>
</dbReference>
<dbReference type="GO" id="GO:0022625">
    <property type="term" value="C:cytosolic large ribosomal subunit"/>
    <property type="evidence" value="ECO:0007669"/>
    <property type="project" value="TreeGrafter"/>
</dbReference>
<dbReference type="Proteomes" id="UP000236621">
    <property type="component" value="Unassembled WGS sequence"/>
</dbReference>
<dbReference type="Gene3D" id="6.10.10.140">
    <property type="match status" value="1"/>
</dbReference>
<protein>
    <recommendedName>
        <fullName evidence="5">Large ribosomal subunit protein eL24-related N-terminal domain-containing protein</fullName>
    </recommendedName>
</protein>
<proteinExistence type="inferred from homology"/>
<feature type="non-terminal residue" evidence="6">
    <location>
        <position position="206"/>
    </location>
</feature>
<dbReference type="STRING" id="45235.A0A2K3QCC0"/>
<evidence type="ECO:0000256" key="3">
    <source>
        <dbReference type="ARBA" id="ARBA00023274"/>
    </source>
</evidence>
<name>A0A2K3QCC0_9HYPO</name>
<accession>A0A2K3QCC0</accession>
<feature type="non-terminal residue" evidence="6">
    <location>
        <position position="1"/>
    </location>
</feature>
<evidence type="ECO:0000313" key="6">
    <source>
        <dbReference type="EMBL" id="PNY25159.1"/>
    </source>
</evidence>
<evidence type="ECO:0000313" key="7">
    <source>
        <dbReference type="Proteomes" id="UP000236621"/>
    </source>
</evidence>
<organism evidence="6 7">
    <name type="scientific">Tolypocladium capitatum</name>
    <dbReference type="NCBI Taxonomy" id="45235"/>
    <lineage>
        <taxon>Eukaryota</taxon>
        <taxon>Fungi</taxon>
        <taxon>Dikarya</taxon>
        <taxon>Ascomycota</taxon>
        <taxon>Pezizomycotina</taxon>
        <taxon>Sordariomycetes</taxon>
        <taxon>Hypocreomycetidae</taxon>
        <taxon>Hypocreales</taxon>
        <taxon>Ophiocordycipitaceae</taxon>
        <taxon>Tolypocladium</taxon>
    </lineage>
</organism>
<feature type="region of interest" description="Disordered" evidence="4">
    <location>
        <begin position="171"/>
        <end position="206"/>
    </location>
</feature>
<dbReference type="GO" id="GO:0003729">
    <property type="term" value="F:mRNA binding"/>
    <property type="evidence" value="ECO:0007669"/>
    <property type="project" value="TreeGrafter"/>
</dbReference>
<comment type="similarity">
    <text evidence="1">Belongs to the eukaryotic ribosomal protein eL24 family.</text>
</comment>
<dbReference type="PANTHER" id="PTHR10792">
    <property type="entry name" value="60S RIBOSOMAL PROTEIN L24"/>
    <property type="match status" value="1"/>
</dbReference>
<dbReference type="SUPFAM" id="SSF57716">
    <property type="entry name" value="Glucocorticoid receptor-like (DNA-binding domain)"/>
    <property type="match status" value="1"/>
</dbReference>
<dbReference type="InterPro" id="IPR038630">
    <property type="entry name" value="L24e/L24_sf"/>
</dbReference>
<evidence type="ECO:0000256" key="2">
    <source>
        <dbReference type="ARBA" id="ARBA00022980"/>
    </source>
</evidence>
<dbReference type="GO" id="GO:0002181">
    <property type="term" value="P:cytoplasmic translation"/>
    <property type="evidence" value="ECO:0007669"/>
    <property type="project" value="TreeGrafter"/>
</dbReference>
<dbReference type="InterPro" id="IPR056366">
    <property type="entry name" value="Ribosomal_eL24"/>
</dbReference>
<dbReference type="GO" id="GO:0003735">
    <property type="term" value="F:structural constituent of ribosome"/>
    <property type="evidence" value="ECO:0007669"/>
    <property type="project" value="InterPro"/>
</dbReference>
<feature type="domain" description="Large ribosomal subunit protein eL24-related N-terminal" evidence="5">
    <location>
        <begin position="62"/>
        <end position="112"/>
    </location>
</feature>
<sequence length="206" mass="23389">LSPYTHRKRQDAYLRRYLLGSEDLPWQSTTFLLFSVVAPCSIEERVEDWLMMRGGGGQVFEDDGKIYVRGDSKVFRFQNGKSESLFLQRKNPRRIAWTVLYRRQHRKGISEEVAKKRTRRTVKAQRAIVGASLDVIKERRSMRPEARSAARAEAIKESKVKKDAALAAKKADKAKNATLAAKGQTQRNISKQGAKGAQVKVAARTR</sequence>
<dbReference type="Gene3D" id="2.30.170.20">
    <property type="entry name" value="Ribosomal protein L24e"/>
    <property type="match status" value="1"/>
</dbReference>
<evidence type="ECO:0000256" key="4">
    <source>
        <dbReference type="SAM" id="MobiDB-lite"/>
    </source>
</evidence>
<dbReference type="OrthoDB" id="1727108at2759"/>
<comment type="caution">
    <text evidence="6">The sequence shown here is derived from an EMBL/GenBank/DDBJ whole genome shotgun (WGS) entry which is preliminary data.</text>
</comment>
<dbReference type="EMBL" id="NRSZ01000798">
    <property type="protein sequence ID" value="PNY25159.1"/>
    <property type="molecule type" value="Genomic_DNA"/>
</dbReference>
<keyword evidence="2" id="KW-0689">Ribosomal protein</keyword>
<dbReference type="PANTHER" id="PTHR10792:SF1">
    <property type="entry name" value="RIBOSOMAL PROTEIN L24"/>
    <property type="match status" value="1"/>
</dbReference>
<reference evidence="6 7" key="1">
    <citation type="submission" date="2017-08" db="EMBL/GenBank/DDBJ databases">
        <title>Harnessing the power of phylogenomics to disentangle the directionality and signatures of interkingdom host jumping in the parasitic fungal genus Tolypocladium.</title>
        <authorList>
            <person name="Quandt C.A."/>
            <person name="Patterson W."/>
            <person name="Spatafora J.W."/>
        </authorList>
    </citation>
    <scope>NUCLEOTIDE SEQUENCE [LARGE SCALE GENOMIC DNA]</scope>
    <source>
        <strain evidence="6 7">CBS 113982</strain>
    </source>
</reference>
<dbReference type="InterPro" id="IPR000988">
    <property type="entry name" value="Ribosomal_eL24-rel_N"/>
</dbReference>
<evidence type="ECO:0000256" key="1">
    <source>
        <dbReference type="ARBA" id="ARBA00005647"/>
    </source>
</evidence>
<keyword evidence="7" id="KW-1185">Reference proteome</keyword>
<dbReference type="CDD" id="cd00472">
    <property type="entry name" value="Ribosomal_L24e_L24"/>
    <property type="match status" value="1"/>
</dbReference>
<keyword evidence="3" id="KW-0687">Ribonucleoprotein</keyword>
<gene>
    <name evidence="6" type="ORF">TCAP_04907</name>
</gene>
<evidence type="ECO:0000259" key="5">
    <source>
        <dbReference type="Pfam" id="PF01246"/>
    </source>
</evidence>